<evidence type="ECO:0000256" key="3">
    <source>
        <dbReference type="ARBA" id="ARBA00022741"/>
    </source>
</evidence>
<evidence type="ECO:0000256" key="2">
    <source>
        <dbReference type="ARBA" id="ARBA00022448"/>
    </source>
</evidence>
<dbReference type="EMBL" id="CP036278">
    <property type="protein sequence ID" value="QDU54296.1"/>
    <property type="molecule type" value="Genomic_DNA"/>
</dbReference>
<dbReference type="GO" id="GO:0005524">
    <property type="term" value="F:ATP binding"/>
    <property type="evidence" value="ECO:0007669"/>
    <property type="project" value="UniProtKB-KW"/>
</dbReference>
<dbReference type="InterPro" id="IPR050319">
    <property type="entry name" value="ABC_transp_ATP-bind"/>
</dbReference>
<feature type="domain" description="ABC transporter" evidence="5">
    <location>
        <begin position="8"/>
        <end position="258"/>
    </location>
</feature>
<dbReference type="AlphaFoldDB" id="A0A518AHT2"/>
<reference evidence="6 7" key="1">
    <citation type="submission" date="2019-02" db="EMBL/GenBank/DDBJ databases">
        <title>Deep-cultivation of Planctomycetes and their phenomic and genomic characterization uncovers novel biology.</title>
        <authorList>
            <person name="Wiegand S."/>
            <person name="Jogler M."/>
            <person name="Boedeker C."/>
            <person name="Pinto D."/>
            <person name="Vollmers J."/>
            <person name="Rivas-Marin E."/>
            <person name="Kohn T."/>
            <person name="Peeters S.H."/>
            <person name="Heuer A."/>
            <person name="Rast P."/>
            <person name="Oberbeckmann S."/>
            <person name="Bunk B."/>
            <person name="Jeske O."/>
            <person name="Meyerdierks A."/>
            <person name="Storesund J.E."/>
            <person name="Kallscheuer N."/>
            <person name="Luecker S."/>
            <person name="Lage O.M."/>
            <person name="Pohl T."/>
            <person name="Merkel B.J."/>
            <person name="Hornburger P."/>
            <person name="Mueller R.-W."/>
            <person name="Bruemmer F."/>
            <person name="Labrenz M."/>
            <person name="Spormann A.M."/>
            <person name="Op den Camp H."/>
            <person name="Overmann J."/>
            <person name="Amann R."/>
            <person name="Jetten M.S.M."/>
            <person name="Mascher T."/>
            <person name="Medema M.H."/>
            <person name="Devos D.P."/>
            <person name="Kaster A.-K."/>
            <person name="Ovreas L."/>
            <person name="Rohde M."/>
            <person name="Galperin M.Y."/>
            <person name="Jogler C."/>
        </authorList>
    </citation>
    <scope>NUCLEOTIDE SEQUENCE [LARGE SCALE GENOMIC DNA]</scope>
    <source>
        <strain evidence="6 7">Pan181</strain>
    </source>
</reference>
<dbReference type="NCBIfam" id="NF008453">
    <property type="entry name" value="PRK11308.1"/>
    <property type="match status" value="2"/>
</dbReference>
<evidence type="ECO:0000256" key="4">
    <source>
        <dbReference type="ARBA" id="ARBA00022840"/>
    </source>
</evidence>
<name>A0A518AHT2_9BACT</name>
<dbReference type="NCBIfam" id="NF007739">
    <property type="entry name" value="PRK10419.1"/>
    <property type="match status" value="2"/>
</dbReference>
<dbReference type="PANTHER" id="PTHR43776:SF7">
    <property type="entry name" value="D,D-DIPEPTIDE TRANSPORT ATP-BINDING PROTEIN DDPF-RELATED"/>
    <property type="match status" value="1"/>
</dbReference>
<dbReference type="InterPro" id="IPR003439">
    <property type="entry name" value="ABC_transporter-like_ATP-bd"/>
</dbReference>
<dbReference type="EC" id="3.6.3.-" evidence="6"/>
<dbReference type="InterPro" id="IPR003593">
    <property type="entry name" value="AAA+_ATPase"/>
</dbReference>
<protein>
    <submittedName>
        <fullName evidence="6">Glutathione import ATP-binding protein GsiA</fullName>
        <ecNumber evidence="6">3.6.3.-</ecNumber>
    </submittedName>
</protein>
<dbReference type="GO" id="GO:0015833">
    <property type="term" value="P:peptide transport"/>
    <property type="evidence" value="ECO:0007669"/>
    <property type="project" value="InterPro"/>
</dbReference>
<evidence type="ECO:0000313" key="7">
    <source>
        <dbReference type="Proteomes" id="UP000315750"/>
    </source>
</evidence>
<dbReference type="GO" id="GO:0016887">
    <property type="term" value="F:ATP hydrolysis activity"/>
    <property type="evidence" value="ECO:0007669"/>
    <property type="project" value="InterPro"/>
</dbReference>
<dbReference type="GO" id="GO:0055085">
    <property type="term" value="P:transmembrane transport"/>
    <property type="evidence" value="ECO:0007669"/>
    <property type="project" value="UniProtKB-ARBA"/>
</dbReference>
<dbReference type="PANTHER" id="PTHR43776">
    <property type="entry name" value="TRANSPORT ATP-BINDING PROTEIN"/>
    <property type="match status" value="1"/>
</dbReference>
<dbReference type="RefSeq" id="WP_145245294.1">
    <property type="nucleotide sequence ID" value="NZ_CP036278.1"/>
</dbReference>
<dbReference type="FunFam" id="3.40.50.300:FF:000016">
    <property type="entry name" value="Oligopeptide ABC transporter ATP-binding component"/>
    <property type="match status" value="2"/>
</dbReference>
<dbReference type="PROSITE" id="PS00211">
    <property type="entry name" value="ABC_TRANSPORTER_1"/>
    <property type="match status" value="2"/>
</dbReference>
<dbReference type="SMART" id="SM00382">
    <property type="entry name" value="AAA"/>
    <property type="match status" value="2"/>
</dbReference>
<dbReference type="CDD" id="cd03257">
    <property type="entry name" value="ABC_NikE_OppD_transporters"/>
    <property type="match status" value="2"/>
</dbReference>
<organism evidence="6 7">
    <name type="scientific">Aeoliella mucimassa</name>
    <dbReference type="NCBI Taxonomy" id="2527972"/>
    <lineage>
        <taxon>Bacteria</taxon>
        <taxon>Pseudomonadati</taxon>
        <taxon>Planctomycetota</taxon>
        <taxon>Planctomycetia</taxon>
        <taxon>Pirellulales</taxon>
        <taxon>Lacipirellulaceae</taxon>
        <taxon>Aeoliella</taxon>
    </lineage>
</organism>
<proteinExistence type="inferred from homology"/>
<dbReference type="SUPFAM" id="SSF52540">
    <property type="entry name" value="P-loop containing nucleoside triphosphate hydrolases"/>
    <property type="match status" value="2"/>
</dbReference>
<keyword evidence="7" id="KW-1185">Reference proteome</keyword>
<evidence type="ECO:0000256" key="1">
    <source>
        <dbReference type="ARBA" id="ARBA00005417"/>
    </source>
</evidence>
<keyword evidence="2" id="KW-0813">Transport</keyword>
<evidence type="ECO:0000313" key="6">
    <source>
        <dbReference type="EMBL" id="QDU54296.1"/>
    </source>
</evidence>
<dbReference type="PROSITE" id="PS50893">
    <property type="entry name" value="ABC_TRANSPORTER_2"/>
    <property type="match status" value="2"/>
</dbReference>
<comment type="similarity">
    <text evidence="1">Belongs to the ABC transporter superfamily.</text>
</comment>
<evidence type="ECO:0000259" key="5">
    <source>
        <dbReference type="PROSITE" id="PS50893"/>
    </source>
</evidence>
<dbReference type="Pfam" id="PF08352">
    <property type="entry name" value="oligo_HPY"/>
    <property type="match status" value="2"/>
</dbReference>
<dbReference type="Pfam" id="PF00005">
    <property type="entry name" value="ABC_tran"/>
    <property type="match status" value="2"/>
</dbReference>
<gene>
    <name evidence="6" type="primary">gsiA</name>
    <name evidence="6" type="ORF">Pan181_04770</name>
</gene>
<dbReference type="OrthoDB" id="9806285at2"/>
<dbReference type="KEGG" id="amuc:Pan181_04770"/>
<dbReference type="InterPro" id="IPR017871">
    <property type="entry name" value="ABC_transporter-like_CS"/>
</dbReference>
<keyword evidence="4 6" id="KW-0067">ATP-binding</keyword>
<dbReference type="InterPro" id="IPR013563">
    <property type="entry name" value="Oligopep_ABC_C"/>
</dbReference>
<accession>A0A518AHT2</accession>
<dbReference type="InterPro" id="IPR027417">
    <property type="entry name" value="P-loop_NTPase"/>
</dbReference>
<keyword evidence="6" id="KW-0378">Hydrolase</keyword>
<feature type="domain" description="ABC transporter" evidence="5">
    <location>
        <begin position="348"/>
        <end position="599"/>
    </location>
</feature>
<dbReference type="Gene3D" id="3.40.50.300">
    <property type="entry name" value="P-loop containing nucleotide triphosphate hydrolases"/>
    <property type="match status" value="2"/>
</dbReference>
<sequence>MTSTAAVIDIQNLRTYFHTEEGVVRAVDDVSFRVERGHTLGIVGESGSGKSVTSLSIMQLLASTADIESGSISFLGKDLVKLPEPEMREIRGQDISMIFQEPMTSLNPVFTVGDQVAEAIVLHQKVSKEEARKKTIELFSEVGIPEPEVRVDSYPHQMSGGQKQRVMIAMALSCNPQLLIADEPTTALDVTIQAQILDILRRLRDTRGMSILFITHDLGVIAEIADDVLVMYRGKMVEYGTVLQIFENPQHPYTKGLLACRPRLDTKYRLLPTVSDFMATETIETPEGPEVKIIEKTLDEKRLNQLMTHGRGRLLHPRAELQAMGHPWEEGHHSPDSTMVPDDAQPLLEVKDLQVYFPIRRGVFSRVVGNVKAVDGVSFNVYRGQTLGLVGESGCGKTTTGRAILRLVDYTGGSVNYNGKNVFAMGSREMRAMRRNMQIIFQDPYGSLNPRMTIEATLTEPMVIHGLAASRAERREKAAALMEEVDLKPEHLRRYPHEFSGGQRQRISIARALAVEPDFIICDESVSALDVSVQAQVLNLLKKLQEDRGLTYIFISHDLSVVKFMADMMAVMNQGKIVEFGPSDNIYALPKEAYTRRLIEATPRDSLEHIRQLTEQRKQVRNQG</sequence>
<keyword evidence="3" id="KW-0547">Nucleotide-binding</keyword>
<dbReference type="Proteomes" id="UP000315750">
    <property type="component" value="Chromosome"/>
</dbReference>